<feature type="compositionally biased region" description="Polar residues" evidence="1">
    <location>
        <begin position="263"/>
        <end position="272"/>
    </location>
</feature>
<dbReference type="InterPro" id="IPR029045">
    <property type="entry name" value="ClpP/crotonase-like_dom_sf"/>
</dbReference>
<proteinExistence type="predicted"/>
<name>A0A8S5S8V2_9CAUD</name>
<evidence type="ECO:0000256" key="1">
    <source>
        <dbReference type="SAM" id="MobiDB-lite"/>
    </source>
</evidence>
<accession>A0A8S5S8V2</accession>
<feature type="compositionally biased region" description="Low complexity" evidence="1">
    <location>
        <begin position="273"/>
        <end position="291"/>
    </location>
</feature>
<dbReference type="CDD" id="cd07016">
    <property type="entry name" value="S14_ClpP_1"/>
    <property type="match status" value="1"/>
</dbReference>
<reference evidence="2" key="1">
    <citation type="journal article" date="2021" name="Proc. Natl. Acad. Sci. U.S.A.">
        <title>A Catalog of Tens of Thousands of Viruses from Human Metagenomes Reveals Hidden Associations with Chronic Diseases.</title>
        <authorList>
            <person name="Tisza M.J."/>
            <person name="Buck C.B."/>
        </authorList>
    </citation>
    <scope>NUCLEOTIDE SEQUENCE</scope>
    <source>
        <strain evidence="2">CtTVN2</strain>
    </source>
</reference>
<dbReference type="NCBIfam" id="NF045542">
    <property type="entry name" value="Clp_rel_HeadMat"/>
    <property type="match status" value="1"/>
</dbReference>
<protein>
    <submittedName>
        <fullName evidence="2">ATP dependent Clp protease</fullName>
    </submittedName>
</protein>
<organism evidence="2">
    <name type="scientific">Caudovirales sp. ctTVN2</name>
    <dbReference type="NCBI Taxonomy" id="2827634"/>
    <lineage>
        <taxon>Viruses</taxon>
        <taxon>Duplodnaviria</taxon>
        <taxon>Heunggongvirae</taxon>
        <taxon>Uroviricota</taxon>
        <taxon>Caudoviricetes</taxon>
    </lineage>
</organism>
<feature type="region of interest" description="Disordered" evidence="1">
    <location>
        <begin position="255"/>
        <end position="293"/>
    </location>
</feature>
<feature type="region of interest" description="Disordered" evidence="1">
    <location>
        <begin position="365"/>
        <end position="391"/>
    </location>
</feature>
<keyword evidence="2" id="KW-0378">Hydrolase</keyword>
<dbReference type="GO" id="GO:0008233">
    <property type="term" value="F:peptidase activity"/>
    <property type="evidence" value="ECO:0007669"/>
    <property type="project" value="UniProtKB-KW"/>
</dbReference>
<dbReference type="Pfam" id="PF00574">
    <property type="entry name" value="CLP_protease"/>
    <property type="match status" value="1"/>
</dbReference>
<dbReference type="InterPro" id="IPR023562">
    <property type="entry name" value="ClpP/TepA"/>
</dbReference>
<dbReference type="SUPFAM" id="SSF52096">
    <property type="entry name" value="ClpP/crotonase"/>
    <property type="match status" value="1"/>
</dbReference>
<keyword evidence="2" id="KW-0645">Protease</keyword>
<sequence>MPKPNNAPQVNIQRPCYAMASTDGQTADITMYGEIVETQPIDWWTDEPIPGQYIIESEFLSDLQQVENCPQIIIRMDSLGGDAGVSILIHNRLRELAAKGTKLTCIVDGVAMSGGSLIMCACDTVKVNPSSLVMIHKCWTPIRGALNADELRKAAEANDAWDKSQVAIYKRKTGLSETVLLHMMGDTTYMTGKEAIEKGFANELLDDAEPVAISASADRQTIYAKGHALRLMPGVKLPDNIPMAKAAAPAAATANTPAAPAAQSNEGGQSTMANNANPTTATPAAENPQAAVDAAVSAERNRLAEIDSVASLFDPALVQEAKYGETACDARELAFRAAKAAAAQGHEFLVNLAADNAASGAQSVEAVPGASASGDPEALPDAKGNVPKTQAERMAAAEAVVAELLDDDKK</sequence>
<dbReference type="Gene3D" id="3.90.226.10">
    <property type="entry name" value="2-enoyl-CoA Hydratase, Chain A, domain 1"/>
    <property type="match status" value="1"/>
</dbReference>
<dbReference type="GO" id="GO:0006508">
    <property type="term" value="P:proteolysis"/>
    <property type="evidence" value="ECO:0007669"/>
    <property type="project" value="UniProtKB-KW"/>
</dbReference>
<evidence type="ECO:0000313" key="2">
    <source>
        <dbReference type="EMBL" id="DAF47146.1"/>
    </source>
</evidence>
<dbReference type="EMBL" id="BK032551">
    <property type="protein sequence ID" value="DAF47146.1"/>
    <property type="molecule type" value="Genomic_DNA"/>
</dbReference>